<evidence type="ECO:0000313" key="2">
    <source>
        <dbReference type="EMBL" id="CAI5450213.1"/>
    </source>
</evidence>
<evidence type="ECO:0000256" key="1">
    <source>
        <dbReference type="SAM" id="SignalP"/>
    </source>
</evidence>
<sequence length="76" mass="7914">MQFLSTILLLLNALLLVSSQWGGYYGGYGGYYGGYGGYGGYGLQQAYNVQNAATIGAEVGTAVLNAEMASQGFGKK</sequence>
<proteinExistence type="predicted"/>
<dbReference type="AlphaFoldDB" id="A0A9P1IQJ0"/>
<keyword evidence="3" id="KW-1185">Reference proteome</keyword>
<protein>
    <submittedName>
        <fullName evidence="2">Uncharacterized protein</fullName>
    </submittedName>
</protein>
<organism evidence="2 3">
    <name type="scientific">Caenorhabditis angaria</name>
    <dbReference type="NCBI Taxonomy" id="860376"/>
    <lineage>
        <taxon>Eukaryota</taxon>
        <taxon>Metazoa</taxon>
        <taxon>Ecdysozoa</taxon>
        <taxon>Nematoda</taxon>
        <taxon>Chromadorea</taxon>
        <taxon>Rhabditida</taxon>
        <taxon>Rhabditina</taxon>
        <taxon>Rhabditomorpha</taxon>
        <taxon>Rhabditoidea</taxon>
        <taxon>Rhabditidae</taxon>
        <taxon>Peloderinae</taxon>
        <taxon>Caenorhabditis</taxon>
    </lineage>
</organism>
<reference evidence="2" key="1">
    <citation type="submission" date="2022-11" db="EMBL/GenBank/DDBJ databases">
        <authorList>
            <person name="Kikuchi T."/>
        </authorList>
    </citation>
    <scope>NUCLEOTIDE SEQUENCE</scope>
    <source>
        <strain evidence="2">PS1010</strain>
    </source>
</reference>
<gene>
    <name evidence="2" type="ORF">CAMP_LOCUS12850</name>
</gene>
<dbReference type="EMBL" id="CANHGI010000005">
    <property type="protein sequence ID" value="CAI5450213.1"/>
    <property type="molecule type" value="Genomic_DNA"/>
</dbReference>
<feature type="signal peptide" evidence="1">
    <location>
        <begin position="1"/>
        <end position="19"/>
    </location>
</feature>
<feature type="chain" id="PRO_5040212020" evidence="1">
    <location>
        <begin position="20"/>
        <end position="76"/>
    </location>
</feature>
<name>A0A9P1IQJ0_9PELO</name>
<keyword evidence="1" id="KW-0732">Signal</keyword>
<evidence type="ECO:0000313" key="3">
    <source>
        <dbReference type="Proteomes" id="UP001152747"/>
    </source>
</evidence>
<dbReference type="Proteomes" id="UP001152747">
    <property type="component" value="Unassembled WGS sequence"/>
</dbReference>
<accession>A0A9P1IQJ0</accession>
<comment type="caution">
    <text evidence="2">The sequence shown here is derived from an EMBL/GenBank/DDBJ whole genome shotgun (WGS) entry which is preliminary data.</text>
</comment>